<evidence type="ECO:0000313" key="8">
    <source>
        <dbReference type="EMBL" id="QOS40612.1"/>
    </source>
</evidence>
<dbReference type="Pfam" id="PF02518">
    <property type="entry name" value="HATPase_c"/>
    <property type="match status" value="1"/>
</dbReference>
<sequence>MYTWRMSKSVALTLKHVFKIELLIIYVAIINFGFSIYFKTWSNKKISELDSQMLKIQLEENSGNFNHDDLIEKLTYDYTPFTYFDEELKTELSEIIELLETNQNTIEPIITFQNNIHQTQNRLNLGYDTLLYCSLILIMIAVFLIVEKSFKNRIDLHRLKVMSEEQSKISRNLHDGVAQDLAALKLYLEKEDISKSKFYAQQAFNEVRYMIGTTHLNLNESFEEIVKKLAATLEANYNISTKVYIGSTKIQDLSENVQIELIRILQEALSNISRHANASNVEIRFVDGIDDFRFIIKDDGKGFSEEEVELKNKQSAKKHYGVSNIKERVELLGGTVNFISEVGTTIAITIKDSVR</sequence>
<feature type="domain" description="Histidine kinase/HSP90-like ATPase" evidence="7">
    <location>
        <begin position="256"/>
        <end position="354"/>
    </location>
</feature>
<evidence type="ECO:0000313" key="9">
    <source>
        <dbReference type="Proteomes" id="UP000593591"/>
    </source>
</evidence>
<dbReference type="EC" id="2.7.13.3" evidence="2"/>
<dbReference type="EMBL" id="CP031517">
    <property type="protein sequence ID" value="QOS40612.1"/>
    <property type="molecule type" value="Genomic_DNA"/>
</dbReference>
<dbReference type="AlphaFoldDB" id="A0A7M1XR47"/>
<dbReference type="KEGG" id="trc:DYE49_09120"/>
<dbReference type="CDD" id="cd16917">
    <property type="entry name" value="HATPase_UhpB-NarQ-NarX-like"/>
    <property type="match status" value="1"/>
</dbReference>
<evidence type="ECO:0000256" key="3">
    <source>
        <dbReference type="ARBA" id="ARBA00022679"/>
    </source>
</evidence>
<evidence type="ECO:0000256" key="1">
    <source>
        <dbReference type="ARBA" id="ARBA00000085"/>
    </source>
</evidence>
<feature type="transmembrane region" description="Helical" evidence="6">
    <location>
        <begin position="20"/>
        <end position="38"/>
    </location>
</feature>
<proteinExistence type="predicted"/>
<accession>A0A7M1XR47</accession>
<keyword evidence="5" id="KW-0902">Two-component regulatory system</keyword>
<keyword evidence="6" id="KW-0472">Membrane</keyword>
<keyword evidence="4" id="KW-0418">Kinase</keyword>
<gene>
    <name evidence="8" type="ORF">DYE49_09120</name>
</gene>
<dbReference type="InterPro" id="IPR003594">
    <property type="entry name" value="HATPase_dom"/>
</dbReference>
<feature type="transmembrane region" description="Helical" evidence="6">
    <location>
        <begin position="129"/>
        <end position="146"/>
    </location>
</feature>
<organism evidence="8 9">
    <name type="scientific">Treponema rectale</name>
    <dbReference type="NCBI Taxonomy" id="744512"/>
    <lineage>
        <taxon>Bacteria</taxon>
        <taxon>Pseudomonadati</taxon>
        <taxon>Spirochaetota</taxon>
        <taxon>Spirochaetia</taxon>
        <taxon>Spirochaetales</taxon>
        <taxon>Treponemataceae</taxon>
        <taxon>Treponema</taxon>
    </lineage>
</organism>
<evidence type="ECO:0000256" key="4">
    <source>
        <dbReference type="ARBA" id="ARBA00022777"/>
    </source>
</evidence>
<keyword evidence="6" id="KW-0812">Transmembrane</keyword>
<evidence type="ECO:0000256" key="5">
    <source>
        <dbReference type="ARBA" id="ARBA00023012"/>
    </source>
</evidence>
<dbReference type="Proteomes" id="UP000593591">
    <property type="component" value="Chromosome"/>
</dbReference>
<evidence type="ECO:0000259" key="7">
    <source>
        <dbReference type="SMART" id="SM00387"/>
    </source>
</evidence>
<dbReference type="GO" id="GO:0004673">
    <property type="term" value="F:protein histidine kinase activity"/>
    <property type="evidence" value="ECO:0007669"/>
    <property type="project" value="UniProtKB-EC"/>
</dbReference>
<dbReference type="SUPFAM" id="SSF55874">
    <property type="entry name" value="ATPase domain of HSP90 chaperone/DNA topoisomerase II/histidine kinase"/>
    <property type="match status" value="1"/>
</dbReference>
<keyword evidence="3" id="KW-0808">Transferase</keyword>
<evidence type="ECO:0000256" key="2">
    <source>
        <dbReference type="ARBA" id="ARBA00012438"/>
    </source>
</evidence>
<evidence type="ECO:0000256" key="6">
    <source>
        <dbReference type="SAM" id="Phobius"/>
    </source>
</evidence>
<protein>
    <recommendedName>
        <fullName evidence="2">histidine kinase</fullName>
        <ecNumber evidence="2">2.7.13.3</ecNumber>
    </recommendedName>
</protein>
<keyword evidence="6" id="KW-1133">Transmembrane helix</keyword>
<dbReference type="GO" id="GO:0000160">
    <property type="term" value="P:phosphorelay signal transduction system"/>
    <property type="evidence" value="ECO:0007669"/>
    <property type="project" value="UniProtKB-KW"/>
</dbReference>
<dbReference type="InterPro" id="IPR050482">
    <property type="entry name" value="Sensor_HK_TwoCompSys"/>
</dbReference>
<reference evidence="8 9" key="1">
    <citation type="submission" date="2018-08" db="EMBL/GenBank/DDBJ databases">
        <title>The first complete genome of Treponema rectale (CHPAT), a commensal spirochete of the bovine rectum.</title>
        <authorList>
            <person name="Staton G.J."/>
            <person name="Clegg S.R."/>
            <person name="Carter S.D."/>
            <person name="Radford A.D."/>
            <person name="Darby A."/>
            <person name="Hall N."/>
            <person name="Birtles R.J."/>
            <person name="Evans N.J."/>
        </authorList>
    </citation>
    <scope>NUCLEOTIDE SEQUENCE [LARGE SCALE GENOMIC DNA]</scope>
    <source>
        <strain evidence="8 9">CHPA</strain>
    </source>
</reference>
<name>A0A7M1XR47_9SPIR</name>
<comment type="catalytic activity">
    <reaction evidence="1">
        <text>ATP + protein L-histidine = ADP + protein N-phospho-L-histidine.</text>
        <dbReference type="EC" id="2.7.13.3"/>
    </reaction>
</comment>
<dbReference type="PANTHER" id="PTHR24421">
    <property type="entry name" value="NITRATE/NITRITE SENSOR PROTEIN NARX-RELATED"/>
    <property type="match status" value="1"/>
</dbReference>
<dbReference type="Gene3D" id="3.30.565.10">
    <property type="entry name" value="Histidine kinase-like ATPase, C-terminal domain"/>
    <property type="match status" value="1"/>
</dbReference>
<dbReference type="SMART" id="SM00387">
    <property type="entry name" value="HATPase_c"/>
    <property type="match status" value="1"/>
</dbReference>
<dbReference type="InterPro" id="IPR036890">
    <property type="entry name" value="HATPase_C_sf"/>
</dbReference>
<dbReference type="PANTHER" id="PTHR24421:SF10">
    <property type="entry name" value="NITRATE_NITRITE SENSOR PROTEIN NARQ"/>
    <property type="match status" value="1"/>
</dbReference>